<evidence type="ECO:0000313" key="4">
    <source>
        <dbReference type="Proteomes" id="UP001515780"/>
    </source>
</evidence>
<name>A0ABX0RT48_9GAMM</name>
<dbReference type="Gene3D" id="1.10.260.40">
    <property type="entry name" value="lambda repressor-like DNA-binding domains"/>
    <property type="match status" value="1"/>
</dbReference>
<evidence type="ECO:0000259" key="2">
    <source>
        <dbReference type="PROSITE" id="PS50943"/>
    </source>
</evidence>
<dbReference type="Pfam" id="PF01381">
    <property type="entry name" value="HTH_3"/>
    <property type="match status" value="1"/>
</dbReference>
<proteinExistence type="predicted"/>
<reference evidence="3 4" key="1">
    <citation type="journal article" date="2019" name="bioRxiv">
        <title>Bacteria contribute to plant secondary compound degradation in a generalist herbivore system.</title>
        <authorList>
            <person name="Francoeur C.B."/>
            <person name="Khadempour L."/>
            <person name="Moreira-Soto R.D."/>
            <person name="Gotting K."/>
            <person name="Book A.J."/>
            <person name="Pinto-Tomas A.A."/>
            <person name="Keefover-Ring K."/>
            <person name="Currie C.R."/>
        </authorList>
    </citation>
    <scope>NUCLEOTIDE SEQUENCE [LARGE SCALE GENOMIC DNA]</scope>
    <source>
        <strain evidence="3">Al-1710</strain>
    </source>
</reference>
<evidence type="ECO:0000256" key="1">
    <source>
        <dbReference type="SAM" id="MobiDB-lite"/>
    </source>
</evidence>
<gene>
    <name evidence="3" type="ORF">F3J37_18880</name>
</gene>
<sequence>MSLNLFSESEMIAELGLRLKAYRLKRNMLQKELADNAGISVSALKKLENNGKVTLENFMKVVFALRLEREMMNLFAPPALSIAQVEALNAPGRQRATKRSSKKSTLSSSKQGPLNHES</sequence>
<feature type="domain" description="HTH cro/C1-type" evidence="2">
    <location>
        <begin position="19"/>
        <end position="72"/>
    </location>
</feature>
<dbReference type="InterPro" id="IPR001387">
    <property type="entry name" value="Cro/C1-type_HTH"/>
</dbReference>
<comment type="caution">
    <text evidence="3">The sequence shown here is derived from an EMBL/GenBank/DDBJ whole genome shotgun (WGS) entry which is preliminary data.</text>
</comment>
<protein>
    <submittedName>
        <fullName evidence="3">Helix-turn-helix transcriptional regulator</fullName>
    </submittedName>
</protein>
<dbReference type="SMART" id="SM00530">
    <property type="entry name" value="HTH_XRE"/>
    <property type="match status" value="1"/>
</dbReference>
<dbReference type="EMBL" id="VWXC01000015">
    <property type="protein sequence ID" value="NIG20746.1"/>
    <property type="molecule type" value="Genomic_DNA"/>
</dbReference>
<evidence type="ECO:0000313" key="3">
    <source>
        <dbReference type="EMBL" id="NIG20746.1"/>
    </source>
</evidence>
<organism evidence="3 4">
    <name type="scientific">Candidatus Pantoea communis</name>
    <dbReference type="NCBI Taxonomy" id="2608354"/>
    <lineage>
        <taxon>Bacteria</taxon>
        <taxon>Pseudomonadati</taxon>
        <taxon>Pseudomonadota</taxon>
        <taxon>Gammaproteobacteria</taxon>
        <taxon>Enterobacterales</taxon>
        <taxon>Erwiniaceae</taxon>
        <taxon>Pantoea</taxon>
    </lineage>
</organism>
<dbReference type="RefSeq" id="WP_034827648.1">
    <property type="nucleotide sequence ID" value="NZ_VWXC01000015.1"/>
</dbReference>
<dbReference type="SUPFAM" id="SSF47413">
    <property type="entry name" value="lambda repressor-like DNA-binding domains"/>
    <property type="match status" value="1"/>
</dbReference>
<keyword evidence="4" id="KW-1185">Reference proteome</keyword>
<dbReference type="CDD" id="cd00093">
    <property type="entry name" value="HTH_XRE"/>
    <property type="match status" value="1"/>
</dbReference>
<feature type="region of interest" description="Disordered" evidence="1">
    <location>
        <begin position="91"/>
        <end position="118"/>
    </location>
</feature>
<dbReference type="InterPro" id="IPR010982">
    <property type="entry name" value="Lambda_DNA-bd_dom_sf"/>
</dbReference>
<dbReference type="PROSITE" id="PS50943">
    <property type="entry name" value="HTH_CROC1"/>
    <property type="match status" value="1"/>
</dbReference>
<dbReference type="Proteomes" id="UP001515780">
    <property type="component" value="Unassembled WGS sequence"/>
</dbReference>
<accession>A0ABX0RT48</accession>